<dbReference type="AlphaFoldDB" id="A0AAD1SZ87"/>
<organism evidence="2 3">
    <name type="scientific">Pelobates cultripes</name>
    <name type="common">Western spadefoot toad</name>
    <dbReference type="NCBI Taxonomy" id="61616"/>
    <lineage>
        <taxon>Eukaryota</taxon>
        <taxon>Metazoa</taxon>
        <taxon>Chordata</taxon>
        <taxon>Craniata</taxon>
        <taxon>Vertebrata</taxon>
        <taxon>Euteleostomi</taxon>
        <taxon>Amphibia</taxon>
        <taxon>Batrachia</taxon>
        <taxon>Anura</taxon>
        <taxon>Pelobatoidea</taxon>
        <taxon>Pelobatidae</taxon>
        <taxon>Pelobates</taxon>
    </lineage>
</organism>
<accession>A0AAD1SZ87</accession>
<dbReference type="PANTHER" id="PTHR35256:SF1">
    <property type="entry name" value="EXPRESSED SEQUENCE AI429214"/>
    <property type="match status" value="1"/>
</dbReference>
<gene>
    <name evidence="2" type="ORF">PECUL_23A050289</name>
</gene>
<feature type="compositionally biased region" description="Polar residues" evidence="1">
    <location>
        <begin position="38"/>
        <end position="74"/>
    </location>
</feature>
<dbReference type="InterPro" id="IPR027932">
    <property type="entry name" value="DUF4606"/>
</dbReference>
<dbReference type="PANTHER" id="PTHR35256">
    <property type="entry name" value="CHROMOSOME 8 OPEN READING FRAME 48"/>
    <property type="match status" value="1"/>
</dbReference>
<evidence type="ECO:0000313" key="3">
    <source>
        <dbReference type="Proteomes" id="UP001295444"/>
    </source>
</evidence>
<proteinExistence type="predicted"/>
<feature type="compositionally biased region" description="Low complexity" evidence="1">
    <location>
        <begin position="1"/>
        <end position="11"/>
    </location>
</feature>
<evidence type="ECO:0000256" key="1">
    <source>
        <dbReference type="SAM" id="MobiDB-lite"/>
    </source>
</evidence>
<sequence length="286" mass="32401">MAYFSENGNSSNDEESIQHSSLVSSGSSYSKDSFESVTDGSNFSYESETFESLSSDTESDPVSPSETSGQSRINGDSPEEQSLGEGLIEKWIKTLKHQELRITVFQSGFHRTNVPVADKKSSALKMVSKEERNALAAFCIKKIRNIQHPSVKLQDQSHPATHSKRAVVEDCKCPIQLFNRVWLKNTMETMKQLNRIDMHQPSTCPHCCAKHAELAKSEFLRKRKTKLESLILEKKIEEFVFNKDAVTLIGEIHQSLPRLSDERNIIWQRLFCSGEKTWKTLSSPSQ</sequence>
<feature type="region of interest" description="Disordered" evidence="1">
    <location>
        <begin position="1"/>
        <end position="82"/>
    </location>
</feature>
<evidence type="ECO:0000313" key="2">
    <source>
        <dbReference type="EMBL" id="CAH2315329.1"/>
    </source>
</evidence>
<reference evidence="2" key="1">
    <citation type="submission" date="2022-03" db="EMBL/GenBank/DDBJ databases">
        <authorList>
            <person name="Alioto T."/>
            <person name="Alioto T."/>
            <person name="Gomez Garrido J."/>
        </authorList>
    </citation>
    <scope>NUCLEOTIDE SEQUENCE</scope>
</reference>
<name>A0AAD1SZ87_PELCU</name>
<dbReference type="EMBL" id="OW240920">
    <property type="protein sequence ID" value="CAH2315329.1"/>
    <property type="molecule type" value="Genomic_DNA"/>
</dbReference>
<protein>
    <submittedName>
        <fullName evidence="2">Uncharacterized protein</fullName>
    </submittedName>
</protein>
<keyword evidence="3" id="KW-1185">Reference proteome</keyword>
<feature type="compositionally biased region" description="Low complexity" evidence="1">
    <location>
        <begin position="18"/>
        <end position="31"/>
    </location>
</feature>
<dbReference type="Proteomes" id="UP001295444">
    <property type="component" value="Chromosome 09"/>
</dbReference>
<dbReference type="Pfam" id="PF15379">
    <property type="entry name" value="DUF4606"/>
    <property type="match status" value="1"/>
</dbReference>